<dbReference type="Gene3D" id="1.10.443.10">
    <property type="entry name" value="Intergrase catalytic core"/>
    <property type="match status" value="1"/>
</dbReference>
<keyword evidence="2" id="KW-0229">DNA integration</keyword>
<accession>A0A8I0CUW2</accession>
<dbReference type="Proteomes" id="UP000615613">
    <property type="component" value="Chromosome"/>
</dbReference>
<protein>
    <submittedName>
        <fullName evidence="6">Site-specific integrase</fullName>
    </submittedName>
</protein>
<dbReference type="Pfam" id="PF00589">
    <property type="entry name" value="Phage_integrase"/>
    <property type="match status" value="1"/>
</dbReference>
<keyword evidence="4" id="KW-0233">DNA recombination</keyword>
<evidence type="ECO:0000259" key="5">
    <source>
        <dbReference type="PROSITE" id="PS51898"/>
    </source>
</evidence>
<evidence type="ECO:0000256" key="3">
    <source>
        <dbReference type="ARBA" id="ARBA00023125"/>
    </source>
</evidence>
<dbReference type="EMBL" id="CP077084">
    <property type="protein sequence ID" value="QXH84753.1"/>
    <property type="molecule type" value="Genomic_DNA"/>
</dbReference>
<keyword evidence="8" id="KW-1185">Reference proteome</keyword>
<evidence type="ECO:0000256" key="1">
    <source>
        <dbReference type="ARBA" id="ARBA00008857"/>
    </source>
</evidence>
<dbReference type="GO" id="GO:0015074">
    <property type="term" value="P:DNA integration"/>
    <property type="evidence" value="ECO:0007669"/>
    <property type="project" value="UniProtKB-KW"/>
</dbReference>
<evidence type="ECO:0000256" key="2">
    <source>
        <dbReference type="ARBA" id="ARBA00022908"/>
    </source>
</evidence>
<dbReference type="GO" id="GO:0006310">
    <property type="term" value="P:DNA recombination"/>
    <property type="evidence" value="ECO:0007669"/>
    <property type="project" value="UniProtKB-KW"/>
</dbReference>
<feature type="domain" description="Tyr recombinase" evidence="5">
    <location>
        <begin position="209"/>
        <end position="431"/>
    </location>
</feature>
<evidence type="ECO:0000313" key="8">
    <source>
        <dbReference type="Proteomes" id="UP000615613"/>
    </source>
</evidence>
<dbReference type="InterPro" id="IPR011010">
    <property type="entry name" value="DNA_brk_join_enz"/>
</dbReference>
<proteinExistence type="inferred from homology"/>
<dbReference type="PANTHER" id="PTHR30349:SF41">
    <property type="entry name" value="INTEGRASE_RECOMBINASE PROTEIN MJ0367-RELATED"/>
    <property type="match status" value="1"/>
</dbReference>
<organism evidence="6">
    <name type="scientific">Pseudomonas tritici</name>
    <dbReference type="NCBI Taxonomy" id="2745518"/>
    <lineage>
        <taxon>Bacteria</taxon>
        <taxon>Pseudomonadati</taxon>
        <taxon>Pseudomonadota</taxon>
        <taxon>Gammaproteobacteria</taxon>
        <taxon>Pseudomonadales</taxon>
        <taxon>Pseudomonadaceae</taxon>
        <taxon>Pseudomonas</taxon>
    </lineage>
</organism>
<dbReference type="InterPro" id="IPR013762">
    <property type="entry name" value="Integrase-like_cat_sf"/>
</dbReference>
<dbReference type="PANTHER" id="PTHR30349">
    <property type="entry name" value="PHAGE INTEGRASE-RELATED"/>
    <property type="match status" value="1"/>
</dbReference>
<evidence type="ECO:0000313" key="6">
    <source>
        <dbReference type="EMBL" id="MBC3291047.1"/>
    </source>
</evidence>
<dbReference type="KEGG" id="ptrt:HU722_0004490"/>
<dbReference type="PROSITE" id="PS51898">
    <property type="entry name" value="TYR_RECOMBINASE"/>
    <property type="match status" value="1"/>
</dbReference>
<dbReference type="RefSeq" id="WP_186754786.1">
    <property type="nucleotide sequence ID" value="NZ_CP077084.1"/>
</dbReference>
<dbReference type="SUPFAM" id="SSF56349">
    <property type="entry name" value="DNA breaking-rejoining enzymes"/>
    <property type="match status" value="1"/>
</dbReference>
<reference evidence="6" key="1">
    <citation type="journal article" date="2020" name="Microorganisms">
        <title>Reliable Identification of Environmental Pseudomonas Isolates Using the rpoD Gene.</title>
        <authorList>
            <consortium name="The Broad Institute Genome Sequencing Platform"/>
            <person name="Girard L."/>
            <person name="Lood C."/>
            <person name="Rokni-Zadeh H."/>
            <person name="van Noort V."/>
            <person name="Lavigne R."/>
            <person name="De Mot R."/>
        </authorList>
    </citation>
    <scope>NUCLEOTIDE SEQUENCE [LARGE SCALE GENOMIC DNA]</scope>
    <source>
        <strain evidence="6">SWRI145</strain>
    </source>
</reference>
<gene>
    <name evidence="7" type="ORF">HU722_0004490</name>
    <name evidence="6" type="ORF">HU722_05900</name>
</gene>
<reference evidence="7" key="2">
    <citation type="submission" date="2021-06" db="EMBL/GenBank/DDBJ databases">
        <title>Updating the genus Pseudomonas: Description of 43 new species and partition of the Pseudomonas putida group.</title>
        <authorList>
            <person name="Girard L."/>
            <person name="Lood C."/>
            <person name="Vandamme P."/>
            <person name="Rokni-Zadeh H."/>
            <person name="van Noort V."/>
            <person name="Hofte M."/>
            <person name="Lavigne R."/>
            <person name="De Mot R."/>
        </authorList>
    </citation>
    <scope>NUCLEOTIDE SEQUENCE</scope>
    <source>
        <strain evidence="7">SWRI145</strain>
    </source>
</reference>
<sequence length="488" mass="56002">MGKQLYTEYESVSVPDKAMPVRKTGAFIGKPRIIGNFVLIRWPNGRPCNLANLWLNEICASTGARDSARVDAALITHFVRFCSVKNIQFGNFNETNFQDFTKQLVEETKSTLRGIEPARNNNRTRLIQHTMLNFLHWLTENYPNLSKTPLIGLKNSGANITISYETNPKTKRCYMVHPLLVAPVPYNDDKVAIDEHIIQKIQDEIFRKRDWEDLPASSRLKSISDLDLYDATSVYLYERRMFTLRMMKLTGLRPEELFDLDLELNQNISNTLEIVIPTKKRGTPAPLRRFKINAADARRFATYVEARKAYIDFMADRNIFFDQPNHIFLGENGSRLKKESITKEFDRLCLGAGLSGTRVCLSMFRHRFVTRQINIRLEERFAQTPALKKGWTPALRDDVCAEVAQLTGHTDPASLHHYFHAEYKALTSSSTYSSMLEAQDELDSVKDTLTALEHKSKLQKIDLSVEIRSVKALVEKLEMRLSSRESAE</sequence>
<name>A0A8I0CUW2_9PSED</name>
<evidence type="ECO:0000313" key="7">
    <source>
        <dbReference type="EMBL" id="QXH84753.1"/>
    </source>
</evidence>
<comment type="similarity">
    <text evidence="1">Belongs to the 'phage' integrase family.</text>
</comment>
<dbReference type="GO" id="GO:0003677">
    <property type="term" value="F:DNA binding"/>
    <property type="evidence" value="ECO:0007669"/>
    <property type="project" value="UniProtKB-KW"/>
</dbReference>
<dbReference type="InterPro" id="IPR050090">
    <property type="entry name" value="Tyrosine_recombinase_XerCD"/>
</dbReference>
<dbReference type="EMBL" id="JABWQF010000003">
    <property type="protein sequence ID" value="MBC3291047.1"/>
    <property type="molecule type" value="Genomic_DNA"/>
</dbReference>
<evidence type="ECO:0000256" key="4">
    <source>
        <dbReference type="ARBA" id="ARBA00023172"/>
    </source>
</evidence>
<keyword evidence="3" id="KW-0238">DNA-binding</keyword>
<dbReference type="AlphaFoldDB" id="A0A8I0CUW2"/>
<dbReference type="InterPro" id="IPR002104">
    <property type="entry name" value="Integrase_catalytic"/>
</dbReference>